<evidence type="ECO:0000256" key="2">
    <source>
        <dbReference type="SAM" id="SignalP"/>
    </source>
</evidence>
<feature type="compositionally biased region" description="Pro residues" evidence="1">
    <location>
        <begin position="349"/>
        <end position="364"/>
    </location>
</feature>
<feature type="region of interest" description="Disordered" evidence="1">
    <location>
        <begin position="349"/>
        <end position="370"/>
    </location>
</feature>
<proteinExistence type="predicted"/>
<feature type="signal peptide" evidence="2">
    <location>
        <begin position="1"/>
        <end position="22"/>
    </location>
</feature>
<feature type="chain" id="PRO_5043669209" evidence="2">
    <location>
        <begin position="23"/>
        <end position="402"/>
    </location>
</feature>
<dbReference type="Proteomes" id="UP000472372">
    <property type="component" value="Chromosome 6"/>
</dbReference>
<evidence type="ECO:0000256" key="1">
    <source>
        <dbReference type="SAM" id="MobiDB-lite"/>
    </source>
</evidence>
<dbReference type="EMBL" id="HG992982">
    <property type="protein sequence ID" value="CAE7186980.1"/>
    <property type="molecule type" value="Genomic_DNA"/>
</dbReference>
<evidence type="ECO:0000313" key="4">
    <source>
        <dbReference type="Proteomes" id="UP000472372"/>
    </source>
</evidence>
<organism evidence="3 4">
    <name type="scientific">Pyrenophora teres f. teres</name>
    <dbReference type="NCBI Taxonomy" id="97479"/>
    <lineage>
        <taxon>Eukaryota</taxon>
        <taxon>Fungi</taxon>
        <taxon>Dikarya</taxon>
        <taxon>Ascomycota</taxon>
        <taxon>Pezizomycotina</taxon>
        <taxon>Dothideomycetes</taxon>
        <taxon>Pleosporomycetidae</taxon>
        <taxon>Pleosporales</taxon>
        <taxon>Pleosporineae</taxon>
        <taxon>Pleosporaceae</taxon>
        <taxon>Pyrenophora</taxon>
    </lineage>
</organism>
<name>A0A6S6W5T9_9PLEO</name>
<sequence>MITKLLILVAILGALAASEVLGASLFNVSRPTAENDTVTVKDLPLRADDALWESAHCRGSKLFLCMTLNAPEAATVCQPITSQFDETLETDLRTWGWEDFSRPSHGVVDDCEMAGQGGHGLDAALQTIGADGGSSTHGGDNVCYMFEHRDGPAIIRDENGDLPEVEDQYYVVNGKVYRATGGIYSIGVNARSGIVYFINRISPASMAEDIWGVPSVRPDELPKLRASSDIAWGIWRRRSNDLANINYFFSLDIANADTGRIIARAVEDLGYNYVPEWPGLSFQPSYGLKAFTAILGSPNSIGAGWFLAQHKAQMGQNRYIYRITVFTETGTEDYPHMLLWVKQAPPPAQFPPPTFPPGQGPPPSQNNRKRFELKSGDMEGVELVGPPTQDELDLAQKHIIWG</sequence>
<keyword evidence="2" id="KW-0732">Signal</keyword>
<protein>
    <submittedName>
        <fullName evidence="3">Uncharacterized protein</fullName>
    </submittedName>
</protein>
<evidence type="ECO:0000313" key="3">
    <source>
        <dbReference type="EMBL" id="CAE7186980.1"/>
    </source>
</evidence>
<reference evidence="3" key="1">
    <citation type="submission" date="2021-02" db="EMBL/GenBank/DDBJ databases">
        <authorList>
            <person name="Syme A R."/>
            <person name="Syme A R."/>
            <person name="Moolhuijzen P."/>
        </authorList>
    </citation>
    <scope>NUCLEOTIDE SEQUENCE</scope>
    <source>
        <strain evidence="3">W1-1</strain>
    </source>
</reference>
<accession>A0A6S6W5T9</accession>
<gene>
    <name evidence="3" type="ORF">PTTW11_07064</name>
</gene>
<dbReference type="AlphaFoldDB" id="A0A6S6W5T9"/>